<dbReference type="Proteomes" id="UP000605986">
    <property type="component" value="Unassembled WGS sequence"/>
</dbReference>
<feature type="region of interest" description="Disordered" evidence="1">
    <location>
        <begin position="1"/>
        <end position="21"/>
    </location>
</feature>
<evidence type="ECO:0000313" key="3">
    <source>
        <dbReference type="EMBL" id="KAF4453928.1"/>
    </source>
</evidence>
<dbReference type="InterPro" id="IPR052895">
    <property type="entry name" value="HetReg/Transcr_Mod"/>
</dbReference>
<accession>A0A8H4KRH1</accession>
<keyword evidence="4" id="KW-1185">Reference proteome</keyword>
<sequence>MPSSKDPAEVTLVSPHSKNSCHSSRPWRASIGSLRRSVASYWNFASKFTSDPTSVYGYGYLSNRMFFEASPGGTTVPLFSNIYQESNLDHVSVFSEPSPQFPLQPFTPVHDESSARSTSGIYSPLPTDGQFRLLEILPGDSETIRCKLHVCSLKENETAYEALSYTWGTHGTSDGHRIEIITDGKSHPLAVTESLNVALRDLRRSNASRLVWADAVCINQKDVEERGHQVAMMEEIYSGAWQVIIWLGEDADFCSCGQTIIESSLSSVSEAFSVLCALVNDWLVQCGHKEVKATFFEVSKDGQSALHDQENVPDYARPIPIQRLFRRRWFSRIWVIQESVLARHAVVQLGQYQIPWEWVGLAAALIAHKPELTDDYGDREQVPIGAMNAYLMYRLCTSQSCFPPLEFSFAQLLQVTRLFDCKESKDKVYGLLGIPTKDSVNKKIVPDYSKATSMEMVYQGVTKLMLESDSPLTFLSGAGTFGDYNPAGPSWVPSWQKRRPWTILPTKQDPRFQCGMGIPMKVDRSGKTSQLSLQGVLLDGIKTVQQDRGIWGFLSESEQERESFFSKPRWSDVDYRKYALTLTCGGDGRAYPVEDEATHLADFAAGVLSHRMKWTLKDLITVDEIIEPVVGGVTHLEYLTELAKDGDFGRYVSAVAPVRKSYRVFTTESKLFGVGPVDMMVGDRLCVFFGAEVPFLLRPKGDGYLVVGECYVYDIMHGEILGKIEDGSLEASWVKLV</sequence>
<dbReference type="InterPro" id="IPR010730">
    <property type="entry name" value="HET"/>
</dbReference>
<name>A0A8H4KRH1_9HYPO</name>
<feature type="domain" description="Heterokaryon incompatibility" evidence="2">
    <location>
        <begin position="160"/>
        <end position="338"/>
    </location>
</feature>
<evidence type="ECO:0000256" key="1">
    <source>
        <dbReference type="SAM" id="MobiDB-lite"/>
    </source>
</evidence>
<evidence type="ECO:0000259" key="2">
    <source>
        <dbReference type="Pfam" id="PF06985"/>
    </source>
</evidence>
<dbReference type="PANTHER" id="PTHR24148:SF64">
    <property type="entry name" value="HETEROKARYON INCOMPATIBILITY DOMAIN-CONTAINING PROTEIN"/>
    <property type="match status" value="1"/>
</dbReference>
<dbReference type="AlphaFoldDB" id="A0A8H4KRH1"/>
<dbReference type="PANTHER" id="PTHR24148">
    <property type="entry name" value="ANKYRIN REPEAT DOMAIN-CONTAINING PROTEIN 39 HOMOLOG-RELATED"/>
    <property type="match status" value="1"/>
</dbReference>
<organism evidence="3 4">
    <name type="scientific">Fusarium austroafricanum</name>
    <dbReference type="NCBI Taxonomy" id="2364996"/>
    <lineage>
        <taxon>Eukaryota</taxon>
        <taxon>Fungi</taxon>
        <taxon>Dikarya</taxon>
        <taxon>Ascomycota</taxon>
        <taxon>Pezizomycotina</taxon>
        <taxon>Sordariomycetes</taxon>
        <taxon>Hypocreomycetidae</taxon>
        <taxon>Hypocreales</taxon>
        <taxon>Nectriaceae</taxon>
        <taxon>Fusarium</taxon>
        <taxon>Fusarium concolor species complex</taxon>
    </lineage>
</organism>
<dbReference type="Pfam" id="PF06985">
    <property type="entry name" value="HET"/>
    <property type="match status" value="1"/>
</dbReference>
<comment type="caution">
    <text evidence="3">The sequence shown here is derived from an EMBL/GenBank/DDBJ whole genome shotgun (WGS) entry which is preliminary data.</text>
</comment>
<reference evidence="3" key="1">
    <citation type="submission" date="2020-01" db="EMBL/GenBank/DDBJ databases">
        <title>Identification and distribution of gene clusters putatively required for synthesis of sphingolipid metabolism inhibitors in phylogenetically diverse species of the filamentous fungus Fusarium.</title>
        <authorList>
            <person name="Kim H.-S."/>
            <person name="Busman M."/>
            <person name="Brown D.W."/>
            <person name="Divon H."/>
            <person name="Uhlig S."/>
            <person name="Proctor R.H."/>
        </authorList>
    </citation>
    <scope>NUCLEOTIDE SEQUENCE</scope>
    <source>
        <strain evidence="3">NRRL 53441</strain>
    </source>
</reference>
<protein>
    <recommendedName>
        <fullName evidence="2">Heterokaryon incompatibility domain-containing protein</fullName>
    </recommendedName>
</protein>
<evidence type="ECO:0000313" key="4">
    <source>
        <dbReference type="Proteomes" id="UP000605986"/>
    </source>
</evidence>
<gene>
    <name evidence="3" type="ORF">F53441_3453</name>
</gene>
<proteinExistence type="predicted"/>
<dbReference type="OrthoDB" id="2288928at2759"/>
<dbReference type="Pfam" id="PF26639">
    <property type="entry name" value="Het-6_barrel"/>
    <property type="match status" value="1"/>
</dbReference>
<dbReference type="EMBL" id="JAADJG010000139">
    <property type="protein sequence ID" value="KAF4453928.1"/>
    <property type="molecule type" value="Genomic_DNA"/>
</dbReference>